<evidence type="ECO:0008006" key="5">
    <source>
        <dbReference type="Google" id="ProtNLM"/>
    </source>
</evidence>
<dbReference type="Proteomes" id="UP001138757">
    <property type="component" value="Unassembled WGS sequence"/>
</dbReference>
<evidence type="ECO:0000256" key="2">
    <source>
        <dbReference type="SAM" id="SignalP"/>
    </source>
</evidence>
<feature type="chain" id="PRO_5040825674" description="Circumsporozoite protein" evidence="2">
    <location>
        <begin position="25"/>
        <end position="70"/>
    </location>
</feature>
<dbReference type="EMBL" id="JAHGAW010000001">
    <property type="protein sequence ID" value="MBT2185571.1"/>
    <property type="molecule type" value="Genomic_DNA"/>
</dbReference>
<feature type="coiled-coil region" evidence="1">
    <location>
        <begin position="41"/>
        <end position="68"/>
    </location>
</feature>
<evidence type="ECO:0000313" key="3">
    <source>
        <dbReference type="EMBL" id="MBT2185571.1"/>
    </source>
</evidence>
<feature type="signal peptide" evidence="2">
    <location>
        <begin position="1"/>
        <end position="24"/>
    </location>
</feature>
<evidence type="ECO:0000256" key="1">
    <source>
        <dbReference type="SAM" id="Coils"/>
    </source>
</evidence>
<dbReference type="PROSITE" id="PS51257">
    <property type="entry name" value="PROKAR_LIPOPROTEIN"/>
    <property type="match status" value="1"/>
</dbReference>
<comment type="caution">
    <text evidence="3">The sequence shown here is derived from an EMBL/GenBank/DDBJ whole genome shotgun (WGS) entry which is preliminary data.</text>
</comment>
<evidence type="ECO:0000313" key="4">
    <source>
        <dbReference type="Proteomes" id="UP001138757"/>
    </source>
</evidence>
<reference evidence="3" key="1">
    <citation type="submission" date="2021-05" db="EMBL/GenBank/DDBJ databases">
        <title>Genome of Sphingobium sp. strain.</title>
        <authorList>
            <person name="Fan R."/>
        </authorList>
    </citation>
    <scope>NUCLEOTIDE SEQUENCE</scope>
    <source>
        <strain evidence="3">H33</strain>
    </source>
</reference>
<dbReference type="RefSeq" id="WP_214621316.1">
    <property type="nucleotide sequence ID" value="NZ_JAHGAW010000001.1"/>
</dbReference>
<gene>
    <name evidence="3" type="ORF">KK488_01265</name>
</gene>
<sequence length="70" mass="6793">MKKFAVACAAAALMTLAACGEKPAATNNAANEVVVNEVANAANATDNAANAIDNAANATNAMANATNAAK</sequence>
<keyword evidence="1" id="KW-0175">Coiled coil</keyword>
<keyword evidence="2" id="KW-0732">Signal</keyword>
<keyword evidence="4" id="KW-1185">Reference proteome</keyword>
<proteinExistence type="predicted"/>
<organism evidence="3 4">
    <name type="scientific">Sphingobium nicotianae</name>
    <dbReference type="NCBI Taxonomy" id="2782607"/>
    <lineage>
        <taxon>Bacteria</taxon>
        <taxon>Pseudomonadati</taxon>
        <taxon>Pseudomonadota</taxon>
        <taxon>Alphaproteobacteria</taxon>
        <taxon>Sphingomonadales</taxon>
        <taxon>Sphingomonadaceae</taxon>
        <taxon>Sphingobium</taxon>
    </lineage>
</organism>
<name>A0A9X1D9F1_9SPHN</name>
<dbReference type="AlphaFoldDB" id="A0A9X1D9F1"/>
<protein>
    <recommendedName>
        <fullName evidence="5">Circumsporozoite protein</fullName>
    </recommendedName>
</protein>
<accession>A0A9X1D9F1</accession>